<comment type="caution">
    <text evidence="2">The sequence shown here is derived from an EMBL/GenBank/DDBJ whole genome shotgun (WGS) entry which is preliminary data.</text>
</comment>
<keyword evidence="1" id="KW-0472">Membrane</keyword>
<dbReference type="Proteomes" id="UP000294564">
    <property type="component" value="Unassembled WGS sequence"/>
</dbReference>
<organism evidence="2 3">
    <name type="scientific">Tenacibaculum skagerrakense</name>
    <dbReference type="NCBI Taxonomy" id="186571"/>
    <lineage>
        <taxon>Bacteria</taxon>
        <taxon>Pseudomonadati</taxon>
        <taxon>Bacteroidota</taxon>
        <taxon>Flavobacteriia</taxon>
        <taxon>Flavobacteriales</taxon>
        <taxon>Flavobacteriaceae</taxon>
        <taxon>Tenacibaculum</taxon>
    </lineage>
</organism>
<dbReference type="EMBL" id="SLXM01000006">
    <property type="protein sequence ID" value="TCP24370.1"/>
    <property type="molecule type" value="Genomic_DNA"/>
</dbReference>
<feature type="transmembrane region" description="Helical" evidence="1">
    <location>
        <begin position="12"/>
        <end position="30"/>
    </location>
</feature>
<protein>
    <submittedName>
        <fullName evidence="2">Uncharacterized protein</fullName>
    </submittedName>
</protein>
<reference evidence="2 3" key="1">
    <citation type="submission" date="2019-03" db="EMBL/GenBank/DDBJ databases">
        <title>Genomic Encyclopedia of Type Strains, Phase IV (KMG-IV): sequencing the most valuable type-strain genomes for metagenomic binning, comparative biology and taxonomic classification.</title>
        <authorList>
            <person name="Goeker M."/>
        </authorList>
    </citation>
    <scope>NUCLEOTIDE SEQUENCE [LARGE SCALE GENOMIC DNA]</scope>
    <source>
        <strain evidence="2 3">DSM 14836</strain>
    </source>
</reference>
<name>A0A4R2NRA1_9FLAO</name>
<evidence type="ECO:0000256" key="1">
    <source>
        <dbReference type="SAM" id="Phobius"/>
    </source>
</evidence>
<accession>A0A4R2NRA1</accession>
<gene>
    <name evidence="2" type="ORF">EV195_106178</name>
</gene>
<sequence length="100" mass="11480">MNIENKYQKLLLGILFDIIGYASFIIPGLAELTDIVWAPASAYLMTKMYKGNKGKIAAVISFVEEAMPWLDVLPTFTFMWLYTYVFTNKNKKETKKTIDV</sequence>
<proteinExistence type="predicted"/>
<keyword evidence="3" id="KW-1185">Reference proteome</keyword>
<keyword evidence="1" id="KW-0812">Transmembrane</keyword>
<evidence type="ECO:0000313" key="3">
    <source>
        <dbReference type="Proteomes" id="UP000294564"/>
    </source>
</evidence>
<feature type="transmembrane region" description="Helical" evidence="1">
    <location>
        <begin position="66"/>
        <end position="86"/>
    </location>
</feature>
<dbReference type="RefSeq" id="WP_132795044.1">
    <property type="nucleotide sequence ID" value="NZ_SLXM01000006.1"/>
</dbReference>
<dbReference type="OrthoDB" id="1144067at2"/>
<dbReference type="AlphaFoldDB" id="A0A4R2NRA1"/>
<evidence type="ECO:0000313" key="2">
    <source>
        <dbReference type="EMBL" id="TCP24370.1"/>
    </source>
</evidence>
<keyword evidence="1" id="KW-1133">Transmembrane helix</keyword>